<dbReference type="InterPro" id="IPR050942">
    <property type="entry name" value="F-box_BR-signaling"/>
</dbReference>
<name>A0A5P1EL54_ASPOF</name>
<evidence type="ECO:0000313" key="2">
    <source>
        <dbReference type="EMBL" id="ONK66504.1"/>
    </source>
</evidence>
<evidence type="ECO:0000313" key="3">
    <source>
        <dbReference type="Proteomes" id="UP000243459"/>
    </source>
</evidence>
<accession>A0A5P1EL54</accession>
<dbReference type="PANTHER" id="PTHR44259">
    <property type="entry name" value="OS07G0183000 PROTEIN-RELATED"/>
    <property type="match status" value="1"/>
</dbReference>
<dbReference type="CDD" id="cd09917">
    <property type="entry name" value="F-box_SF"/>
    <property type="match status" value="1"/>
</dbReference>
<dbReference type="Proteomes" id="UP000243459">
    <property type="component" value="Chromosome 6"/>
</dbReference>
<protein>
    <recommendedName>
        <fullName evidence="1">F-box domain-containing protein</fullName>
    </recommendedName>
</protein>
<dbReference type="InterPro" id="IPR036047">
    <property type="entry name" value="F-box-like_dom_sf"/>
</dbReference>
<dbReference type="EMBL" id="CM007386">
    <property type="protein sequence ID" value="ONK66504.1"/>
    <property type="molecule type" value="Genomic_DNA"/>
</dbReference>
<dbReference type="SMART" id="SM00256">
    <property type="entry name" value="FBOX"/>
    <property type="match status" value="1"/>
</dbReference>
<organism evidence="2 3">
    <name type="scientific">Asparagus officinalis</name>
    <name type="common">Garden asparagus</name>
    <dbReference type="NCBI Taxonomy" id="4686"/>
    <lineage>
        <taxon>Eukaryota</taxon>
        <taxon>Viridiplantae</taxon>
        <taxon>Streptophyta</taxon>
        <taxon>Embryophyta</taxon>
        <taxon>Tracheophyta</taxon>
        <taxon>Spermatophyta</taxon>
        <taxon>Magnoliopsida</taxon>
        <taxon>Liliopsida</taxon>
        <taxon>Asparagales</taxon>
        <taxon>Asparagaceae</taxon>
        <taxon>Asparagoideae</taxon>
        <taxon>Asparagus</taxon>
    </lineage>
</organism>
<evidence type="ECO:0000259" key="1">
    <source>
        <dbReference type="SMART" id="SM00256"/>
    </source>
</evidence>
<dbReference type="InterPro" id="IPR001810">
    <property type="entry name" value="F-box_dom"/>
</dbReference>
<feature type="domain" description="F-box" evidence="1">
    <location>
        <begin position="7"/>
        <end position="48"/>
    </location>
</feature>
<sequence length="402" mass="46035">MGSLDRLPIDILELIAEKLADHADLLRFGDVSRKFRSIVVDNLHLLPSKLPLCLCVLPSKPPPLPLLMQCRDNEWEVTNFFSLSTGRNHGEFFMPEIRNKWPAGSSHGRVQIPLPSLDAFEHPEGGFTDAEHDDFGFVEKAVISSDPSKKRGNLDDDDGDDHILVMAIISLSHVLSFCRIGDDKWTNVEDSPLHLTDVVYYKGQIYAVNYEGIVVVYDFSGDKKMKQIANSPDFLCPAQRYLVESTCGDLLQVVRVYDYEGTYKQTSEFLVYKLEAVDELIEPEEYPVYYTIGFRKPERGKFKFKWVKMESLGDQALFLGQNYSLCVQALNYQGCKPNCVYFTEHGLAQRNIPRGLVEEEDMDTECFCDMGIYDFGDKKFQRFNKLDDKYQVPPTWVSPNPW</sequence>
<proteinExistence type="predicted"/>
<dbReference type="SUPFAM" id="SSF81383">
    <property type="entry name" value="F-box domain"/>
    <property type="match status" value="1"/>
</dbReference>
<gene>
    <name evidence="2" type="ORF">A4U43_C06F8880</name>
</gene>
<dbReference type="Pfam" id="PF12937">
    <property type="entry name" value="F-box-like"/>
    <property type="match status" value="1"/>
</dbReference>
<dbReference type="InterPro" id="IPR005174">
    <property type="entry name" value="KIB1-4_b-propeller"/>
</dbReference>
<dbReference type="Gramene" id="ONK66504">
    <property type="protein sequence ID" value="ONK66504"/>
    <property type="gene ID" value="A4U43_C06F8880"/>
</dbReference>
<reference evidence="3" key="1">
    <citation type="journal article" date="2017" name="Nat. Commun.">
        <title>The asparagus genome sheds light on the origin and evolution of a young Y chromosome.</title>
        <authorList>
            <person name="Harkess A."/>
            <person name="Zhou J."/>
            <person name="Xu C."/>
            <person name="Bowers J.E."/>
            <person name="Van der Hulst R."/>
            <person name="Ayyampalayam S."/>
            <person name="Mercati F."/>
            <person name="Riccardi P."/>
            <person name="McKain M.R."/>
            <person name="Kakrana A."/>
            <person name="Tang H."/>
            <person name="Ray J."/>
            <person name="Groenendijk J."/>
            <person name="Arikit S."/>
            <person name="Mathioni S.M."/>
            <person name="Nakano M."/>
            <person name="Shan H."/>
            <person name="Telgmann-Rauber A."/>
            <person name="Kanno A."/>
            <person name="Yue Z."/>
            <person name="Chen H."/>
            <person name="Li W."/>
            <person name="Chen Y."/>
            <person name="Xu X."/>
            <person name="Zhang Y."/>
            <person name="Luo S."/>
            <person name="Chen H."/>
            <person name="Gao J."/>
            <person name="Mao Z."/>
            <person name="Pires J.C."/>
            <person name="Luo M."/>
            <person name="Kudrna D."/>
            <person name="Wing R.A."/>
            <person name="Meyers B.C."/>
            <person name="Yi K."/>
            <person name="Kong H."/>
            <person name="Lavrijsen P."/>
            <person name="Sunseri F."/>
            <person name="Falavigna A."/>
            <person name="Ye Y."/>
            <person name="Leebens-Mack J.H."/>
            <person name="Chen G."/>
        </authorList>
    </citation>
    <scope>NUCLEOTIDE SEQUENCE [LARGE SCALE GENOMIC DNA]</scope>
    <source>
        <strain evidence="3">cv. DH0086</strain>
    </source>
</reference>
<dbReference type="Pfam" id="PF03478">
    <property type="entry name" value="Beta-prop_KIB1-4"/>
    <property type="match status" value="1"/>
</dbReference>
<keyword evidence="3" id="KW-1185">Reference proteome</keyword>
<dbReference type="AlphaFoldDB" id="A0A5P1EL54"/>